<feature type="transmembrane region" description="Helical" evidence="2">
    <location>
        <begin position="7"/>
        <end position="35"/>
    </location>
</feature>
<name>A0A951UH12_9NOST</name>
<sequence length="146" mass="15855">MPSINDLFVVLALVIGCLITIFVAVLEIFILIFIWEGTWNLKSGRRRGINLAKLISESSGDASLARFQLLIFTFVISMSLVLIITSTKPPSFPSSIPDQILGLLGISSTSYVLGKALQTQIKEPPETLLPTEPPPLPAEPPSDSHL</sequence>
<keyword evidence="2" id="KW-1133">Transmembrane helix</keyword>
<keyword evidence="2" id="KW-0472">Membrane</keyword>
<evidence type="ECO:0000256" key="2">
    <source>
        <dbReference type="SAM" id="Phobius"/>
    </source>
</evidence>
<keyword evidence="2" id="KW-0812">Transmembrane</keyword>
<organism evidence="3 4">
    <name type="scientific">Mojavia pulchra JT2-VF2</name>
    <dbReference type="NCBI Taxonomy" id="287848"/>
    <lineage>
        <taxon>Bacteria</taxon>
        <taxon>Bacillati</taxon>
        <taxon>Cyanobacteriota</taxon>
        <taxon>Cyanophyceae</taxon>
        <taxon>Nostocales</taxon>
        <taxon>Nostocaceae</taxon>
    </lineage>
</organism>
<evidence type="ECO:0000313" key="3">
    <source>
        <dbReference type="EMBL" id="MBW4562561.1"/>
    </source>
</evidence>
<comment type="caution">
    <text evidence="3">The sequence shown here is derived from an EMBL/GenBank/DDBJ whole genome shotgun (WGS) entry which is preliminary data.</text>
</comment>
<evidence type="ECO:0000313" key="4">
    <source>
        <dbReference type="Proteomes" id="UP000715781"/>
    </source>
</evidence>
<gene>
    <name evidence="3" type="ORF">KME32_15700</name>
</gene>
<feature type="region of interest" description="Disordered" evidence="1">
    <location>
        <begin position="123"/>
        <end position="146"/>
    </location>
</feature>
<accession>A0A951UH12</accession>
<dbReference type="AlphaFoldDB" id="A0A951UH12"/>
<dbReference type="EMBL" id="JAHHHN010000008">
    <property type="protein sequence ID" value="MBW4562561.1"/>
    <property type="molecule type" value="Genomic_DNA"/>
</dbReference>
<proteinExistence type="predicted"/>
<dbReference type="Proteomes" id="UP000715781">
    <property type="component" value="Unassembled WGS sequence"/>
</dbReference>
<feature type="compositionally biased region" description="Pro residues" evidence="1">
    <location>
        <begin position="131"/>
        <end position="140"/>
    </location>
</feature>
<reference evidence="3" key="2">
    <citation type="journal article" date="2022" name="Microbiol. Resour. Announc.">
        <title>Metagenome Sequencing to Explore Phylogenomics of Terrestrial Cyanobacteria.</title>
        <authorList>
            <person name="Ward R.D."/>
            <person name="Stajich J.E."/>
            <person name="Johansen J.R."/>
            <person name="Huntemann M."/>
            <person name="Clum A."/>
            <person name="Foster B."/>
            <person name="Foster B."/>
            <person name="Roux S."/>
            <person name="Palaniappan K."/>
            <person name="Varghese N."/>
            <person name="Mukherjee S."/>
            <person name="Reddy T.B.K."/>
            <person name="Daum C."/>
            <person name="Copeland A."/>
            <person name="Chen I.A."/>
            <person name="Ivanova N.N."/>
            <person name="Kyrpides N.C."/>
            <person name="Shapiro N."/>
            <person name="Eloe-Fadrosh E.A."/>
            <person name="Pietrasiak N."/>
        </authorList>
    </citation>
    <scope>NUCLEOTIDE SEQUENCE</scope>
    <source>
        <strain evidence="3">JT2-VF2</strain>
    </source>
</reference>
<reference evidence="3" key="1">
    <citation type="submission" date="2021-05" db="EMBL/GenBank/DDBJ databases">
        <authorList>
            <person name="Pietrasiak N."/>
            <person name="Ward R."/>
            <person name="Stajich J.E."/>
            <person name="Kurbessoian T."/>
        </authorList>
    </citation>
    <scope>NUCLEOTIDE SEQUENCE</scope>
    <source>
        <strain evidence="3">JT2-VF2</strain>
    </source>
</reference>
<feature type="transmembrane region" description="Helical" evidence="2">
    <location>
        <begin position="67"/>
        <end position="85"/>
    </location>
</feature>
<protein>
    <submittedName>
        <fullName evidence="3">Uncharacterized protein</fullName>
    </submittedName>
</protein>
<evidence type="ECO:0000256" key="1">
    <source>
        <dbReference type="SAM" id="MobiDB-lite"/>
    </source>
</evidence>